<dbReference type="SUPFAM" id="SSF64438">
    <property type="entry name" value="CNF1/YfiH-like putative cysteine hydrolases"/>
    <property type="match status" value="1"/>
</dbReference>
<evidence type="ECO:0000256" key="10">
    <source>
        <dbReference type="ARBA" id="ARBA00048968"/>
    </source>
</evidence>
<name>A0A7K0J786_9ACTN</name>
<dbReference type="GO" id="GO:0016787">
    <property type="term" value="F:hydrolase activity"/>
    <property type="evidence" value="ECO:0007669"/>
    <property type="project" value="UniProtKB-KW"/>
</dbReference>
<dbReference type="GO" id="GO:0017061">
    <property type="term" value="F:S-methyl-5-thioadenosine phosphorylase activity"/>
    <property type="evidence" value="ECO:0007669"/>
    <property type="project" value="UniProtKB-EC"/>
</dbReference>
<comment type="caution">
    <text evidence="12">The sequence shown here is derived from an EMBL/GenBank/DDBJ whole genome shotgun (WGS) entry which is preliminary data.</text>
</comment>
<evidence type="ECO:0000256" key="2">
    <source>
        <dbReference type="ARBA" id="ARBA00003215"/>
    </source>
</evidence>
<reference evidence="12 13" key="1">
    <citation type="submission" date="2019-08" db="EMBL/GenBank/DDBJ databases">
        <title>In-depth cultivation of the pig gut microbiome towards novel bacterial diversity and tailored functional studies.</title>
        <authorList>
            <person name="Wylensek D."/>
            <person name="Hitch T.C.A."/>
            <person name="Clavel T."/>
        </authorList>
    </citation>
    <scope>NUCLEOTIDE SEQUENCE [LARGE SCALE GENOMIC DNA]</scope>
    <source>
        <strain evidence="12 13">WCA-380-WT-3A</strain>
    </source>
</reference>
<comment type="catalytic activity">
    <reaction evidence="1">
        <text>inosine + phosphate = alpha-D-ribose 1-phosphate + hypoxanthine</text>
        <dbReference type="Rhea" id="RHEA:27646"/>
        <dbReference type="ChEBI" id="CHEBI:17368"/>
        <dbReference type="ChEBI" id="CHEBI:17596"/>
        <dbReference type="ChEBI" id="CHEBI:43474"/>
        <dbReference type="ChEBI" id="CHEBI:57720"/>
        <dbReference type="EC" id="2.4.2.1"/>
    </reaction>
    <physiologicalReaction direction="left-to-right" evidence="1">
        <dbReference type="Rhea" id="RHEA:27647"/>
    </physiologicalReaction>
</comment>
<dbReference type="CDD" id="cd16833">
    <property type="entry name" value="YfiH"/>
    <property type="match status" value="1"/>
</dbReference>
<protein>
    <submittedName>
        <fullName evidence="12">Laccase domain-containing protein</fullName>
    </submittedName>
</protein>
<evidence type="ECO:0000256" key="7">
    <source>
        <dbReference type="ARBA" id="ARBA00022833"/>
    </source>
</evidence>
<proteinExistence type="inferred from homology"/>
<dbReference type="Gene3D" id="3.60.140.10">
    <property type="entry name" value="CNF1/YfiH-like putative cysteine hydrolases"/>
    <property type="match status" value="1"/>
</dbReference>
<keyword evidence="5" id="KW-0479">Metal-binding</keyword>
<dbReference type="AlphaFoldDB" id="A0A7K0J786"/>
<evidence type="ECO:0000256" key="9">
    <source>
        <dbReference type="ARBA" id="ARBA00047989"/>
    </source>
</evidence>
<evidence type="ECO:0000256" key="4">
    <source>
        <dbReference type="ARBA" id="ARBA00022679"/>
    </source>
</evidence>
<evidence type="ECO:0000256" key="1">
    <source>
        <dbReference type="ARBA" id="ARBA00000553"/>
    </source>
</evidence>
<dbReference type="RefSeq" id="WP_326833419.1">
    <property type="nucleotide sequence ID" value="NZ_VUMG01000002.1"/>
</dbReference>
<evidence type="ECO:0000256" key="8">
    <source>
        <dbReference type="ARBA" id="ARBA00023008"/>
    </source>
</evidence>
<evidence type="ECO:0000256" key="6">
    <source>
        <dbReference type="ARBA" id="ARBA00022801"/>
    </source>
</evidence>
<keyword evidence="4" id="KW-0808">Transferase</keyword>
<keyword evidence="8" id="KW-0186">Copper</keyword>
<dbReference type="Pfam" id="PF02578">
    <property type="entry name" value="Cu-oxidase_4"/>
    <property type="match status" value="1"/>
</dbReference>
<dbReference type="PANTHER" id="PTHR30616:SF2">
    <property type="entry name" value="PURINE NUCLEOSIDE PHOSPHORYLASE LACC1"/>
    <property type="match status" value="1"/>
</dbReference>
<gene>
    <name evidence="12" type="ORF">FYJ43_07200</name>
</gene>
<comment type="catalytic activity">
    <reaction evidence="9">
        <text>adenosine + H2O + H(+) = inosine + NH4(+)</text>
        <dbReference type="Rhea" id="RHEA:24408"/>
        <dbReference type="ChEBI" id="CHEBI:15377"/>
        <dbReference type="ChEBI" id="CHEBI:15378"/>
        <dbReference type="ChEBI" id="CHEBI:16335"/>
        <dbReference type="ChEBI" id="CHEBI:17596"/>
        <dbReference type="ChEBI" id="CHEBI:28938"/>
        <dbReference type="EC" id="3.5.4.4"/>
    </reaction>
    <physiologicalReaction direction="left-to-right" evidence="9">
        <dbReference type="Rhea" id="RHEA:24409"/>
    </physiologicalReaction>
</comment>
<dbReference type="InterPro" id="IPR038371">
    <property type="entry name" value="Cu_polyphenol_OxRdtase_sf"/>
</dbReference>
<keyword evidence="13" id="KW-1185">Reference proteome</keyword>
<comment type="function">
    <text evidence="2">Purine nucleoside enzyme that catalyzes the phosphorolysis of adenosine and inosine nucleosides, yielding D-ribose 1-phosphate and the respective free bases, adenine and hypoxanthine. Also catalyzes the phosphorolysis of S-methyl-5'-thioadenosine into adenine and S-methyl-5-thio-alpha-D-ribose 1-phosphate. Also has adenosine deaminase activity.</text>
</comment>
<dbReference type="EMBL" id="VUMG01000002">
    <property type="protein sequence ID" value="MSS45824.1"/>
    <property type="molecule type" value="Genomic_DNA"/>
</dbReference>
<comment type="catalytic activity">
    <reaction evidence="10">
        <text>adenosine + phosphate = alpha-D-ribose 1-phosphate + adenine</text>
        <dbReference type="Rhea" id="RHEA:27642"/>
        <dbReference type="ChEBI" id="CHEBI:16335"/>
        <dbReference type="ChEBI" id="CHEBI:16708"/>
        <dbReference type="ChEBI" id="CHEBI:43474"/>
        <dbReference type="ChEBI" id="CHEBI:57720"/>
        <dbReference type="EC" id="2.4.2.1"/>
    </reaction>
    <physiologicalReaction direction="left-to-right" evidence="10">
        <dbReference type="Rhea" id="RHEA:27643"/>
    </physiologicalReaction>
</comment>
<comment type="catalytic activity">
    <reaction evidence="11">
        <text>S-methyl-5'-thioadenosine + phosphate = 5-(methylsulfanyl)-alpha-D-ribose 1-phosphate + adenine</text>
        <dbReference type="Rhea" id="RHEA:11852"/>
        <dbReference type="ChEBI" id="CHEBI:16708"/>
        <dbReference type="ChEBI" id="CHEBI:17509"/>
        <dbReference type="ChEBI" id="CHEBI:43474"/>
        <dbReference type="ChEBI" id="CHEBI:58533"/>
        <dbReference type="EC" id="2.4.2.28"/>
    </reaction>
    <physiologicalReaction direction="left-to-right" evidence="11">
        <dbReference type="Rhea" id="RHEA:11853"/>
    </physiologicalReaction>
</comment>
<evidence type="ECO:0000313" key="12">
    <source>
        <dbReference type="EMBL" id="MSS45824.1"/>
    </source>
</evidence>
<sequence>MLRFVIDPGANHGVGVAFTDRIDASGQGLGGTGFEGFNLGRTDEDPAVLEHVEALRSRLGLGPVLVCHQVHGTDVWRVGPDDVEGWTAQRYLGDRVEGQSRLPIADAMVTDLPGVALAIRVADCMPVMLADPKAGVIGAAHAGRVGFLAGVLPATVKAMREMGATQLYAWIGPHICGRCYEVPAEMAEQAWAEYPATRSFTRQGTPALDLGAGALAQLESLGVTAVGLDPCTFEGQDLFSHRRDHGAGRLAGLVWRASDV</sequence>
<dbReference type="Proteomes" id="UP000466104">
    <property type="component" value="Unassembled WGS sequence"/>
</dbReference>
<dbReference type="GO" id="GO:0005507">
    <property type="term" value="F:copper ion binding"/>
    <property type="evidence" value="ECO:0007669"/>
    <property type="project" value="TreeGrafter"/>
</dbReference>
<evidence type="ECO:0000256" key="11">
    <source>
        <dbReference type="ARBA" id="ARBA00049893"/>
    </source>
</evidence>
<evidence type="ECO:0000256" key="5">
    <source>
        <dbReference type="ARBA" id="ARBA00022723"/>
    </source>
</evidence>
<keyword evidence="6" id="KW-0378">Hydrolase</keyword>
<keyword evidence="7" id="KW-0862">Zinc</keyword>
<dbReference type="InterPro" id="IPR011324">
    <property type="entry name" value="Cytotoxic_necrot_fac-like_cat"/>
</dbReference>
<evidence type="ECO:0000313" key="13">
    <source>
        <dbReference type="Proteomes" id="UP000466104"/>
    </source>
</evidence>
<dbReference type="PANTHER" id="PTHR30616">
    <property type="entry name" value="UNCHARACTERIZED PROTEIN YFIH"/>
    <property type="match status" value="1"/>
</dbReference>
<accession>A0A7K0J786</accession>
<dbReference type="InterPro" id="IPR003730">
    <property type="entry name" value="Cu_polyphenol_OxRdtase"/>
</dbReference>
<evidence type="ECO:0000256" key="3">
    <source>
        <dbReference type="ARBA" id="ARBA00007353"/>
    </source>
</evidence>
<organism evidence="12 13">
    <name type="scientific">Cutibacterium porci</name>
    <dbReference type="NCBI Taxonomy" id="2605781"/>
    <lineage>
        <taxon>Bacteria</taxon>
        <taxon>Bacillati</taxon>
        <taxon>Actinomycetota</taxon>
        <taxon>Actinomycetes</taxon>
        <taxon>Propionibacteriales</taxon>
        <taxon>Propionibacteriaceae</taxon>
        <taxon>Cutibacterium</taxon>
    </lineage>
</organism>
<comment type="similarity">
    <text evidence="3">Belongs to the purine nucleoside phosphorylase YfiH/LACC1 family.</text>
</comment>